<dbReference type="Proteomes" id="UP000809910">
    <property type="component" value="Unassembled WGS sequence"/>
</dbReference>
<organism evidence="1 2">
    <name type="scientific">Legionella bononiensis</name>
    <dbReference type="NCBI Taxonomy" id="2793102"/>
    <lineage>
        <taxon>Bacteria</taxon>
        <taxon>Pseudomonadati</taxon>
        <taxon>Pseudomonadota</taxon>
        <taxon>Gammaproteobacteria</taxon>
        <taxon>Legionellales</taxon>
        <taxon>Legionellaceae</taxon>
        <taxon>Legionella</taxon>
    </lineage>
</organism>
<sequence>MVMADPKHLKAAGDKALEQGDLPLALSFYDQTIAASPQFYEAYYQKGSVLLRMGKSIEAATMFWQAYLFSQFKIEIGLMTAKTLAHAHYSFEACRLYETFEIDHIDPSSLAYYLYALRQQGRIKHAYTLLPRLEHVHTPITNWAKALIYLDMNQIEQARELLVPMEATDKDGSIAILLHAVYLALNNKTAIRSVLDNAIKRVSSPDYYCCQRIALDILDKRNKTPIDTYRSFKRFDLIDAAHYLSKKAKKKLVCTGTTYQTFEELAPQVLKEGLILEFGVRFGYSISHLGTLFFDRKIFGFDSFQGLPERWHHEHAGSYSTKGIIPQLADNIELIAGWFNETLPDFKQKHPEPVAFINIDCDLYSSTKLVLDELTEQIIPGTIIVFDEYIGNTNWRQDEFKAFQEWTQNNKVTYRYLTASFYTKQVSVQIINKK</sequence>
<gene>
    <name evidence="1" type="ORF">I5282_17125</name>
</gene>
<accession>A0ABS1WG23</accession>
<dbReference type="InterPro" id="IPR008884">
    <property type="entry name" value="TylF_MeTrfase"/>
</dbReference>
<reference evidence="1 2" key="1">
    <citation type="submission" date="2020-12" db="EMBL/GenBank/DDBJ databases">
        <title>WGS of Legionella: environmental sample.</title>
        <authorList>
            <person name="Cristino S."/>
            <person name="Girolamini L."/>
            <person name="Salaris S."/>
            <person name="Pascale M.R."/>
            <person name="Mazzotta M."/>
            <person name="Orsini M."/>
            <person name="Grottola A."/>
        </authorList>
    </citation>
    <scope>NUCLEOTIDE SEQUENCE [LARGE SCALE GENOMIC DNA]</scope>
    <source>
        <strain evidence="1 2">30cs62</strain>
    </source>
</reference>
<dbReference type="RefSeq" id="WP_203113841.1">
    <property type="nucleotide sequence ID" value="NZ_JADWVM010000018.1"/>
</dbReference>
<keyword evidence="2" id="KW-1185">Reference proteome</keyword>
<dbReference type="InterPro" id="IPR011990">
    <property type="entry name" value="TPR-like_helical_dom_sf"/>
</dbReference>
<protein>
    <submittedName>
        <fullName evidence="1">Class I SAM-dependent methyltransferase</fullName>
    </submittedName>
</protein>
<dbReference type="SUPFAM" id="SSF53335">
    <property type="entry name" value="S-adenosyl-L-methionine-dependent methyltransferases"/>
    <property type="match status" value="1"/>
</dbReference>
<keyword evidence="1" id="KW-0808">Transferase</keyword>
<dbReference type="PANTHER" id="PTHR40036:SF1">
    <property type="entry name" value="MACROCIN O-METHYLTRANSFERASE"/>
    <property type="match status" value="1"/>
</dbReference>
<dbReference type="Gene3D" id="3.40.50.150">
    <property type="entry name" value="Vaccinia Virus protein VP39"/>
    <property type="match status" value="1"/>
</dbReference>
<name>A0ABS1WG23_9GAMM</name>
<dbReference type="EMBL" id="JADWVN010000031">
    <property type="protein sequence ID" value="MBL7528289.1"/>
    <property type="molecule type" value="Genomic_DNA"/>
</dbReference>
<evidence type="ECO:0000313" key="2">
    <source>
        <dbReference type="Proteomes" id="UP000809910"/>
    </source>
</evidence>
<dbReference type="Gene3D" id="1.25.40.10">
    <property type="entry name" value="Tetratricopeptide repeat domain"/>
    <property type="match status" value="1"/>
</dbReference>
<dbReference type="GO" id="GO:0008168">
    <property type="term" value="F:methyltransferase activity"/>
    <property type="evidence" value="ECO:0007669"/>
    <property type="project" value="UniProtKB-KW"/>
</dbReference>
<dbReference type="PANTHER" id="PTHR40036">
    <property type="entry name" value="MACROCIN O-METHYLTRANSFERASE"/>
    <property type="match status" value="1"/>
</dbReference>
<comment type="caution">
    <text evidence="1">The sequence shown here is derived from an EMBL/GenBank/DDBJ whole genome shotgun (WGS) entry which is preliminary data.</text>
</comment>
<dbReference type="Pfam" id="PF13578">
    <property type="entry name" value="Methyltransf_24"/>
    <property type="match status" value="1"/>
</dbReference>
<proteinExistence type="predicted"/>
<dbReference type="SUPFAM" id="SSF48452">
    <property type="entry name" value="TPR-like"/>
    <property type="match status" value="1"/>
</dbReference>
<dbReference type="GO" id="GO:0032259">
    <property type="term" value="P:methylation"/>
    <property type="evidence" value="ECO:0007669"/>
    <property type="project" value="UniProtKB-KW"/>
</dbReference>
<dbReference type="InterPro" id="IPR029063">
    <property type="entry name" value="SAM-dependent_MTases_sf"/>
</dbReference>
<evidence type="ECO:0000313" key="1">
    <source>
        <dbReference type="EMBL" id="MBL7528289.1"/>
    </source>
</evidence>
<keyword evidence="1" id="KW-0489">Methyltransferase</keyword>